<dbReference type="Gene3D" id="3.30.530.20">
    <property type="match status" value="1"/>
</dbReference>
<dbReference type="AlphaFoldDB" id="A0AAW2YIL8"/>
<evidence type="ECO:0000313" key="3">
    <source>
        <dbReference type="Proteomes" id="UP001431209"/>
    </source>
</evidence>
<comment type="caution">
    <text evidence="2">The sequence shown here is derived from an EMBL/GenBank/DDBJ whole genome shotgun (WGS) entry which is preliminary data.</text>
</comment>
<keyword evidence="3" id="KW-1185">Reference proteome</keyword>
<dbReference type="EMBL" id="JAOPGA020000108">
    <property type="protein sequence ID" value="KAL0476818.1"/>
    <property type="molecule type" value="Genomic_DNA"/>
</dbReference>
<accession>A0AAW2YIL8</accession>
<sequence>MVHLGISSIFNRTPSTNLQATEPENEGKMAPGGVNVAGVHNSLVVPDSNLNHCFDIVSNVARYPEFLNLYKQVTLLSDEGINQYGEHVLTARYDIRIPMLLQAFLKELHYSLRLYITRTPEESIMRWEQIDGPAIVTSNTGKWVSRQIGNDVQLTLHMDVGYKLYVPGPIKKKIQDTMVKDSLDSIYKRAKSLQINTATYV</sequence>
<dbReference type="Pfam" id="PF03364">
    <property type="entry name" value="Polyketide_cyc"/>
    <property type="match status" value="1"/>
</dbReference>
<reference evidence="2 3" key="1">
    <citation type="submission" date="2024-03" db="EMBL/GenBank/DDBJ databases">
        <title>The Acrasis kona genome and developmental transcriptomes reveal deep origins of eukaryotic multicellular pathways.</title>
        <authorList>
            <person name="Sheikh S."/>
            <person name="Fu C.-J."/>
            <person name="Brown M.W."/>
            <person name="Baldauf S.L."/>
        </authorList>
    </citation>
    <scope>NUCLEOTIDE SEQUENCE [LARGE SCALE GENOMIC DNA]</scope>
    <source>
        <strain evidence="2 3">ATCC MYA-3509</strain>
    </source>
</reference>
<protein>
    <recommendedName>
        <fullName evidence="1">Coenzyme Q-binding protein COQ10 START domain-containing protein</fullName>
    </recommendedName>
</protein>
<dbReference type="SUPFAM" id="SSF55961">
    <property type="entry name" value="Bet v1-like"/>
    <property type="match status" value="1"/>
</dbReference>
<feature type="domain" description="Coenzyme Q-binding protein COQ10 START" evidence="1">
    <location>
        <begin position="53"/>
        <end position="183"/>
    </location>
</feature>
<proteinExistence type="predicted"/>
<evidence type="ECO:0000259" key="1">
    <source>
        <dbReference type="Pfam" id="PF03364"/>
    </source>
</evidence>
<dbReference type="InterPro" id="IPR005031">
    <property type="entry name" value="COQ10_START"/>
</dbReference>
<name>A0AAW2YIL8_9EUKA</name>
<organism evidence="2 3">
    <name type="scientific">Acrasis kona</name>
    <dbReference type="NCBI Taxonomy" id="1008807"/>
    <lineage>
        <taxon>Eukaryota</taxon>
        <taxon>Discoba</taxon>
        <taxon>Heterolobosea</taxon>
        <taxon>Tetramitia</taxon>
        <taxon>Eutetramitia</taxon>
        <taxon>Acrasidae</taxon>
        <taxon>Acrasis</taxon>
    </lineage>
</organism>
<dbReference type="InterPro" id="IPR023393">
    <property type="entry name" value="START-like_dom_sf"/>
</dbReference>
<gene>
    <name evidence="2" type="ORF">AKO1_005666</name>
</gene>
<dbReference type="Proteomes" id="UP001431209">
    <property type="component" value="Unassembled WGS sequence"/>
</dbReference>
<evidence type="ECO:0000313" key="2">
    <source>
        <dbReference type="EMBL" id="KAL0476818.1"/>
    </source>
</evidence>